<dbReference type="InterPro" id="IPR051465">
    <property type="entry name" value="Cell_Envelope_Struct_Comp"/>
</dbReference>
<evidence type="ECO:0000313" key="4">
    <source>
        <dbReference type="Proteomes" id="UP000215383"/>
    </source>
</evidence>
<evidence type="ECO:0000259" key="2">
    <source>
        <dbReference type="PROSITE" id="PS51272"/>
    </source>
</evidence>
<dbReference type="PANTHER" id="PTHR43308:SF1">
    <property type="entry name" value="OUTER MEMBRANE PROTEIN ALPHA"/>
    <property type="match status" value="1"/>
</dbReference>
<dbReference type="GeneID" id="78506636"/>
<dbReference type="PROSITE" id="PS51272">
    <property type="entry name" value="SLH"/>
    <property type="match status" value="1"/>
</dbReference>
<proteinExistence type="predicted"/>
<dbReference type="InterPro" id="IPR001119">
    <property type="entry name" value="SLH_dom"/>
</dbReference>
<evidence type="ECO:0000256" key="1">
    <source>
        <dbReference type="SAM" id="SignalP"/>
    </source>
</evidence>
<dbReference type="Gene3D" id="2.40.160.10">
    <property type="entry name" value="Porin"/>
    <property type="match status" value="1"/>
</dbReference>
<feature type="domain" description="SLH" evidence="2">
    <location>
        <begin position="22"/>
        <end position="85"/>
    </location>
</feature>
<dbReference type="Pfam" id="PF00395">
    <property type="entry name" value="SLH"/>
    <property type="match status" value="1"/>
</dbReference>
<dbReference type="PANTHER" id="PTHR43308">
    <property type="entry name" value="OUTER MEMBRANE PROTEIN ALPHA-RELATED"/>
    <property type="match status" value="1"/>
</dbReference>
<protein>
    <submittedName>
        <fullName evidence="3">S-layer homology domain</fullName>
    </submittedName>
</protein>
<sequence>MKKILGLSAVALVMSTGIAAAANNPFSDVPADSWAYDAVSTLAADGVIDGYPDGTYQGQKTMTRYEMAQIVARAMAKTDMEKADKALVDKLAAEFAEELDNLGVRVADLEKKSDNVQFSGTARLRYDDGGINATNTKANNDDTASHSHIEYWIKGKVNDDWTAIGQIETEFNNETGSITAYGGNDHQVNKVYVEGPLFGGTLKAGRYGEFSSYGRIIDTEISGAELTWGDPNEGLSGALTYGRLKHGRNMAGTSFAASGVKNFEDGTVNDNFGIKLGAPGEAGEYTSARLKYNFSPVTAMGVTYGHLDNLTVYESDVNKFSDDGADLWEVGFNTTVADNLTWMAAYSKSDRDGIYDSVGSEVKNDGWFSELRYKKHDITDPGSFAIFANYRNVGALSTIDATVDYTENIKGWTLGFDYVPIENTTIEVFYINGKQVNATTNEGIQDADIFRAQMEFYF</sequence>
<dbReference type="SUPFAM" id="SSF56935">
    <property type="entry name" value="Porins"/>
    <property type="match status" value="1"/>
</dbReference>
<dbReference type="RefSeq" id="WP_036254447.1">
    <property type="nucleotide sequence ID" value="NZ_CALXYH010000005.1"/>
</dbReference>
<evidence type="ECO:0000313" key="3">
    <source>
        <dbReference type="EMBL" id="SNU96565.1"/>
    </source>
</evidence>
<dbReference type="EMBL" id="LT906446">
    <property type="protein sequence ID" value="SNU96565.1"/>
    <property type="molecule type" value="Genomic_DNA"/>
</dbReference>
<dbReference type="eggNOG" id="COG3203">
    <property type="taxonomic scope" value="Bacteria"/>
</dbReference>
<dbReference type="Proteomes" id="UP000215383">
    <property type="component" value="Chromosome 1"/>
</dbReference>
<name>A0A239TFY1_9FIRM</name>
<gene>
    <name evidence="3" type="ORF">SAMEA4364220_00606</name>
</gene>
<organism evidence="3 4">
    <name type="scientific">Megamonas hypermegale</name>
    <dbReference type="NCBI Taxonomy" id="158847"/>
    <lineage>
        <taxon>Bacteria</taxon>
        <taxon>Bacillati</taxon>
        <taxon>Bacillota</taxon>
        <taxon>Negativicutes</taxon>
        <taxon>Selenomonadales</taxon>
        <taxon>Selenomonadaceae</taxon>
        <taxon>Megamonas</taxon>
    </lineage>
</organism>
<reference evidence="3 4" key="1">
    <citation type="submission" date="2017-06" db="EMBL/GenBank/DDBJ databases">
        <authorList>
            <consortium name="Pathogen Informatics"/>
        </authorList>
    </citation>
    <scope>NUCLEOTIDE SEQUENCE [LARGE SCALE GENOMIC DNA]</scope>
    <source>
        <strain evidence="3 4">NCTC10570</strain>
    </source>
</reference>
<keyword evidence="4" id="KW-1185">Reference proteome</keyword>
<keyword evidence="1" id="KW-0732">Signal</keyword>
<accession>A0A239TFY1</accession>
<dbReference type="InterPro" id="IPR023614">
    <property type="entry name" value="Porin_dom_sf"/>
</dbReference>
<dbReference type="OrthoDB" id="5845122at2"/>
<feature type="chain" id="PRO_5011734554" evidence="1">
    <location>
        <begin position="22"/>
        <end position="458"/>
    </location>
</feature>
<dbReference type="AlphaFoldDB" id="A0A239TFY1"/>
<feature type="signal peptide" evidence="1">
    <location>
        <begin position="1"/>
        <end position="21"/>
    </location>
</feature>